<evidence type="ECO:0000313" key="1">
    <source>
        <dbReference type="EMBL" id="CAG7821183.1"/>
    </source>
</evidence>
<keyword evidence="2" id="KW-1185">Reference proteome</keyword>
<dbReference type="EMBL" id="CAJVCH010502469">
    <property type="protein sequence ID" value="CAG7821183.1"/>
    <property type="molecule type" value="Genomic_DNA"/>
</dbReference>
<feature type="non-terminal residue" evidence="1">
    <location>
        <position position="1"/>
    </location>
</feature>
<sequence>AQYKLPGRNIPKIINMLAQPSRQIVAYNPVWNQQRGMATLKSISLRLKSVKN</sequence>
<evidence type="ECO:0000313" key="2">
    <source>
        <dbReference type="Proteomes" id="UP000708208"/>
    </source>
</evidence>
<dbReference type="AlphaFoldDB" id="A0A8J2KQE8"/>
<proteinExistence type="predicted"/>
<accession>A0A8J2KQE8</accession>
<reference evidence="1" key="1">
    <citation type="submission" date="2021-06" db="EMBL/GenBank/DDBJ databases">
        <authorList>
            <person name="Hodson N. C."/>
            <person name="Mongue J. A."/>
            <person name="Jaron S. K."/>
        </authorList>
    </citation>
    <scope>NUCLEOTIDE SEQUENCE</scope>
</reference>
<comment type="caution">
    <text evidence="1">The sequence shown here is derived from an EMBL/GenBank/DDBJ whole genome shotgun (WGS) entry which is preliminary data.</text>
</comment>
<protein>
    <submittedName>
        <fullName evidence="1">Uncharacterized protein</fullName>
    </submittedName>
</protein>
<dbReference type="Proteomes" id="UP000708208">
    <property type="component" value="Unassembled WGS sequence"/>
</dbReference>
<gene>
    <name evidence="1" type="ORF">AFUS01_LOCUS31535</name>
</gene>
<name>A0A8J2KQE8_9HEXA</name>
<organism evidence="1 2">
    <name type="scientific">Allacma fusca</name>
    <dbReference type="NCBI Taxonomy" id="39272"/>
    <lineage>
        <taxon>Eukaryota</taxon>
        <taxon>Metazoa</taxon>
        <taxon>Ecdysozoa</taxon>
        <taxon>Arthropoda</taxon>
        <taxon>Hexapoda</taxon>
        <taxon>Collembola</taxon>
        <taxon>Symphypleona</taxon>
        <taxon>Sminthuridae</taxon>
        <taxon>Allacma</taxon>
    </lineage>
</organism>
<feature type="non-terminal residue" evidence="1">
    <location>
        <position position="52"/>
    </location>
</feature>